<accession>A0A2V3IXH9</accession>
<dbReference type="OrthoDB" id="60033at2759"/>
<evidence type="ECO:0000256" key="7">
    <source>
        <dbReference type="ARBA" id="ARBA00023242"/>
    </source>
</evidence>
<feature type="coiled-coil region" evidence="9">
    <location>
        <begin position="157"/>
        <end position="184"/>
    </location>
</feature>
<dbReference type="InterPro" id="IPR036390">
    <property type="entry name" value="WH_DNA-bd_sf"/>
</dbReference>
<dbReference type="FunFam" id="1.10.10.10:FF:000037">
    <property type="entry name" value="Heat stress transcription factor B-4"/>
    <property type="match status" value="1"/>
</dbReference>
<dbReference type="PRINTS" id="PR00056">
    <property type="entry name" value="HSFDOMAIN"/>
</dbReference>
<dbReference type="Pfam" id="PF00447">
    <property type="entry name" value="HSF_DNA-bind"/>
    <property type="match status" value="1"/>
</dbReference>
<evidence type="ECO:0000259" key="11">
    <source>
        <dbReference type="SMART" id="SM00415"/>
    </source>
</evidence>
<dbReference type="AlphaFoldDB" id="A0A2V3IXH9"/>
<gene>
    <name evidence="12" type="ORF">BWQ96_04377</name>
</gene>
<dbReference type="EMBL" id="NBIV01000051">
    <property type="protein sequence ID" value="PXF45840.1"/>
    <property type="molecule type" value="Genomic_DNA"/>
</dbReference>
<dbReference type="PANTHER" id="PTHR10015:SF427">
    <property type="entry name" value="HEAT SHOCK FACTOR PROTEIN"/>
    <property type="match status" value="1"/>
</dbReference>
<dbReference type="PANTHER" id="PTHR10015">
    <property type="entry name" value="HEAT SHOCK TRANSCRIPTION FACTOR"/>
    <property type="match status" value="1"/>
</dbReference>
<dbReference type="Gene3D" id="1.10.10.10">
    <property type="entry name" value="Winged helix-like DNA-binding domain superfamily/Winged helix DNA-binding domain"/>
    <property type="match status" value="1"/>
</dbReference>
<proteinExistence type="inferred from homology"/>
<evidence type="ECO:0000256" key="6">
    <source>
        <dbReference type="ARBA" id="ARBA00023163"/>
    </source>
</evidence>
<comment type="subunit">
    <text evidence="2">Homotrimer.</text>
</comment>
<feature type="compositionally biased region" description="Low complexity" evidence="10">
    <location>
        <begin position="398"/>
        <end position="408"/>
    </location>
</feature>
<protein>
    <submittedName>
        <fullName evidence="12">Heat stress transcription factor A-1d</fullName>
    </submittedName>
</protein>
<evidence type="ECO:0000313" key="13">
    <source>
        <dbReference type="Proteomes" id="UP000247409"/>
    </source>
</evidence>
<evidence type="ECO:0000256" key="3">
    <source>
        <dbReference type="ARBA" id="ARBA00022553"/>
    </source>
</evidence>
<dbReference type="SUPFAM" id="SSF46785">
    <property type="entry name" value="Winged helix' DNA-binding domain"/>
    <property type="match status" value="1"/>
</dbReference>
<keyword evidence="3" id="KW-0597">Phosphoprotein</keyword>
<comment type="subcellular location">
    <subcellularLocation>
        <location evidence="1">Nucleus</location>
    </subcellularLocation>
</comment>
<keyword evidence="6" id="KW-0804">Transcription</keyword>
<dbReference type="Proteomes" id="UP000247409">
    <property type="component" value="Unassembled WGS sequence"/>
</dbReference>
<dbReference type="STRING" id="448386.A0A2V3IXH9"/>
<reference evidence="12 13" key="1">
    <citation type="journal article" date="2018" name="Mol. Biol. Evol.">
        <title>Analysis of the draft genome of the red seaweed Gracilariopsis chorda provides insights into genome size evolution in Rhodophyta.</title>
        <authorList>
            <person name="Lee J."/>
            <person name="Yang E.C."/>
            <person name="Graf L."/>
            <person name="Yang J.H."/>
            <person name="Qiu H."/>
            <person name="Zel Zion U."/>
            <person name="Chan C.X."/>
            <person name="Stephens T.G."/>
            <person name="Weber A.P.M."/>
            <person name="Boo G.H."/>
            <person name="Boo S.M."/>
            <person name="Kim K.M."/>
            <person name="Shin Y."/>
            <person name="Jung M."/>
            <person name="Lee S.J."/>
            <person name="Yim H.S."/>
            <person name="Lee J.H."/>
            <person name="Bhattacharya D."/>
            <person name="Yoon H.S."/>
        </authorList>
    </citation>
    <scope>NUCLEOTIDE SEQUENCE [LARGE SCALE GENOMIC DNA]</scope>
    <source>
        <strain evidence="12 13">SKKU-2015</strain>
        <tissue evidence="12">Whole body</tissue>
    </source>
</reference>
<keyword evidence="13" id="KW-1185">Reference proteome</keyword>
<feature type="region of interest" description="Disordered" evidence="10">
    <location>
        <begin position="261"/>
        <end position="280"/>
    </location>
</feature>
<keyword evidence="7" id="KW-0539">Nucleus</keyword>
<comment type="similarity">
    <text evidence="8">Belongs to the HSF family.</text>
</comment>
<feature type="region of interest" description="Disordered" evidence="10">
    <location>
        <begin position="328"/>
        <end position="427"/>
    </location>
</feature>
<evidence type="ECO:0000256" key="10">
    <source>
        <dbReference type="SAM" id="MobiDB-lite"/>
    </source>
</evidence>
<evidence type="ECO:0000256" key="9">
    <source>
        <dbReference type="SAM" id="Coils"/>
    </source>
</evidence>
<keyword evidence="5" id="KW-0238">DNA-binding</keyword>
<dbReference type="SMART" id="SM00415">
    <property type="entry name" value="HSF"/>
    <property type="match status" value="1"/>
</dbReference>
<evidence type="ECO:0000256" key="4">
    <source>
        <dbReference type="ARBA" id="ARBA00023015"/>
    </source>
</evidence>
<evidence type="ECO:0000256" key="2">
    <source>
        <dbReference type="ARBA" id="ARBA00011233"/>
    </source>
</evidence>
<name>A0A2V3IXH9_9FLOR</name>
<dbReference type="GO" id="GO:0005634">
    <property type="term" value="C:nucleus"/>
    <property type="evidence" value="ECO:0007669"/>
    <property type="project" value="UniProtKB-SubCell"/>
</dbReference>
<dbReference type="GO" id="GO:0003700">
    <property type="term" value="F:DNA-binding transcription factor activity"/>
    <property type="evidence" value="ECO:0007669"/>
    <property type="project" value="InterPro"/>
</dbReference>
<dbReference type="InterPro" id="IPR036388">
    <property type="entry name" value="WH-like_DNA-bd_sf"/>
</dbReference>
<dbReference type="SMR" id="A0A2V3IXH9"/>
<organism evidence="12 13">
    <name type="scientific">Gracilariopsis chorda</name>
    <dbReference type="NCBI Taxonomy" id="448386"/>
    <lineage>
        <taxon>Eukaryota</taxon>
        <taxon>Rhodophyta</taxon>
        <taxon>Florideophyceae</taxon>
        <taxon>Rhodymeniophycidae</taxon>
        <taxon>Gracilariales</taxon>
        <taxon>Gracilariaceae</taxon>
        <taxon>Gracilariopsis</taxon>
    </lineage>
</organism>
<feature type="domain" description="HSF-type DNA-binding" evidence="11">
    <location>
        <begin position="16"/>
        <end position="110"/>
    </location>
</feature>
<feature type="compositionally biased region" description="Low complexity" evidence="10">
    <location>
        <begin position="370"/>
        <end position="388"/>
    </location>
</feature>
<sequence length="785" mass="84902">MAAKTTSSAAPTLPIQTPPFLTKLYQLVSDPTTQSLVSWTDENGLSFTVHKPSEFGRDILPKYFKHNNFSSFVRQLNQYGFHKQNPDKWMFGHDSFRRDRPDLLKNITRRRPKQSHNASVVLPNTLAQKAVVELGNYGLESELKSLRRDKDLLIKELVVTRQNEEQLKNHCENLETRVATLENSSKQMQAFIMHYFSQVLQPYSEAMVSRKRKRLPASSSADNPSSMIIEQPNNQIANISHAGGRSSVDALRVMMQQMGVGMARPPSNSQPPSSPRAHTQPQISFEPATVQELPHEENLSLTASMRAMQPNANNALAIVRPSILAAPLYSQRPPSPPTTQPAPPPNTPQRHMRNSSRQPVPLAPAPQPSSTPALLSSASASLPPSSMPFVALSPPKPVSSSQTQVTVTASKRPQAPSTTLTEPNVMPASSPPMMLTRTVGVPNVAHPGLITAPTPAPPMKSTSAVSVSAPATSQPVASRRPFRLTPAHPAASHGVRSNLTVSHPSGANQTQALSAGSRQAHHFLSSQPNTPLSFTGAAPPYVSVSEPQRQQGHIAPGEQPTAVCSGAQNAAFEAVNVQALDPTQTSCSPKFASAELPLCRPQHSVGAGAENNASAMMNGTITPILSSPTRMRRDSMVDNDDVHMTSVDGPSIGTAAHEKHAHDADVDRALDFLEDIATTPNTSLTMDAIESALREPRCRPNGTQLDTPDFDRAFDDKEFNIAFGSDDDVKLNGHVRSPSENERVIEDFLELSSDDARLPPPLSHLPEGTDIHALAKKMESFADGS</sequence>
<comment type="caution">
    <text evidence="12">The sequence shown here is derived from an EMBL/GenBank/DDBJ whole genome shotgun (WGS) entry which is preliminary data.</text>
</comment>
<keyword evidence="9" id="KW-0175">Coiled coil</keyword>
<feature type="compositionally biased region" description="Pro residues" evidence="10">
    <location>
        <begin position="333"/>
        <end position="347"/>
    </location>
</feature>
<dbReference type="InterPro" id="IPR000232">
    <property type="entry name" value="HSF_DNA-bd"/>
</dbReference>
<keyword evidence="4" id="KW-0805">Transcription regulation</keyword>
<evidence type="ECO:0000256" key="1">
    <source>
        <dbReference type="ARBA" id="ARBA00004123"/>
    </source>
</evidence>
<evidence type="ECO:0000313" key="12">
    <source>
        <dbReference type="EMBL" id="PXF45840.1"/>
    </source>
</evidence>
<feature type="compositionally biased region" description="Polar residues" evidence="10">
    <location>
        <begin position="409"/>
        <end position="422"/>
    </location>
</feature>
<evidence type="ECO:0000256" key="5">
    <source>
        <dbReference type="ARBA" id="ARBA00023125"/>
    </source>
</evidence>
<dbReference type="GO" id="GO:0043565">
    <property type="term" value="F:sequence-specific DNA binding"/>
    <property type="evidence" value="ECO:0007669"/>
    <property type="project" value="InterPro"/>
</dbReference>
<evidence type="ECO:0000256" key="8">
    <source>
        <dbReference type="RuleBase" id="RU004020"/>
    </source>
</evidence>